<dbReference type="InterPro" id="IPR034163">
    <property type="entry name" value="Aspergillopepsin-like_cat_dom"/>
</dbReference>
<organism evidence="8 9">
    <name type="scientific">Cladobotryum mycophilum</name>
    <dbReference type="NCBI Taxonomy" id="491253"/>
    <lineage>
        <taxon>Eukaryota</taxon>
        <taxon>Fungi</taxon>
        <taxon>Dikarya</taxon>
        <taxon>Ascomycota</taxon>
        <taxon>Pezizomycotina</taxon>
        <taxon>Sordariomycetes</taxon>
        <taxon>Hypocreomycetidae</taxon>
        <taxon>Hypocreales</taxon>
        <taxon>Hypocreaceae</taxon>
        <taxon>Cladobotryum</taxon>
    </lineage>
</organism>
<evidence type="ECO:0000313" key="9">
    <source>
        <dbReference type="Proteomes" id="UP001338125"/>
    </source>
</evidence>
<sequence>MQPTTSFGSFIVAALTATLAAGSVIPSARSAGSFEVKREENPNFGGRNGPLALAKAYKKYGVPVPESLIQAAENVKAAQLSKRATGTAVANSDSGDLEYLVNVQIGTPAQTLRLDFDTGSSDLWVFSTETDGDVSGHKLYDPKKSSSSKKLAGASWEISYGDGSSSSGDVYTDAVTVGGLTFKNQAVESAKKASDEFIQGNNDGLLGLAFSSINTVEPKQQKTFFDNITPSLDAPLFVADLRHNSPGSYIFGAIPSAAKNVLYSKVNSSQGFWQFTTSSGGSSFSAIADTGTTLLLLSTSQTKAYYKQVKGATLDQQQGGYVFDCSTKLPDYTFTVGSGKITVPGSLINYAEADGGKCFGGIQDAGQIPFTIFGDVALKAAYVVFDGGKNQVGWAQKN</sequence>
<keyword evidence="4 5" id="KW-0378">Hydrolase</keyword>
<dbReference type="Proteomes" id="UP001338125">
    <property type="component" value="Unassembled WGS sequence"/>
</dbReference>
<dbReference type="EMBL" id="JAVFKD010000015">
    <property type="protein sequence ID" value="KAK5989226.1"/>
    <property type="molecule type" value="Genomic_DNA"/>
</dbReference>
<dbReference type="CDD" id="cd06097">
    <property type="entry name" value="Aspergillopepsin_like"/>
    <property type="match status" value="1"/>
</dbReference>
<evidence type="ECO:0000256" key="5">
    <source>
        <dbReference type="RuleBase" id="RU000454"/>
    </source>
</evidence>
<dbReference type="PRINTS" id="PR00792">
    <property type="entry name" value="PEPSIN"/>
</dbReference>
<evidence type="ECO:0000256" key="4">
    <source>
        <dbReference type="ARBA" id="ARBA00022801"/>
    </source>
</evidence>
<feature type="chain" id="PRO_5045082393" evidence="6">
    <location>
        <begin position="23"/>
        <end position="398"/>
    </location>
</feature>
<accession>A0ABR0SC76</accession>
<keyword evidence="9" id="KW-1185">Reference proteome</keyword>
<protein>
    <submittedName>
        <fullName evidence="8">Endothiapepsin</fullName>
    </submittedName>
</protein>
<evidence type="ECO:0000256" key="3">
    <source>
        <dbReference type="ARBA" id="ARBA00022750"/>
    </source>
</evidence>
<dbReference type="Pfam" id="PF00026">
    <property type="entry name" value="Asp"/>
    <property type="match status" value="1"/>
</dbReference>
<proteinExistence type="inferred from homology"/>
<dbReference type="InterPro" id="IPR021109">
    <property type="entry name" value="Peptidase_aspartic_dom_sf"/>
</dbReference>
<dbReference type="InterPro" id="IPR001969">
    <property type="entry name" value="Aspartic_peptidase_AS"/>
</dbReference>
<evidence type="ECO:0000259" key="7">
    <source>
        <dbReference type="PROSITE" id="PS51767"/>
    </source>
</evidence>
<dbReference type="Gene3D" id="2.40.70.10">
    <property type="entry name" value="Acid Proteases"/>
    <property type="match status" value="2"/>
</dbReference>
<evidence type="ECO:0000313" key="8">
    <source>
        <dbReference type="EMBL" id="KAK5989226.1"/>
    </source>
</evidence>
<dbReference type="PANTHER" id="PTHR47966:SF2">
    <property type="entry name" value="ASPERGILLOPEPSIN-1-RELATED"/>
    <property type="match status" value="1"/>
</dbReference>
<dbReference type="PANTHER" id="PTHR47966">
    <property type="entry name" value="BETA-SITE APP-CLEAVING ENZYME, ISOFORM A-RELATED"/>
    <property type="match status" value="1"/>
</dbReference>
<comment type="similarity">
    <text evidence="1 5">Belongs to the peptidase A1 family.</text>
</comment>
<evidence type="ECO:0000256" key="6">
    <source>
        <dbReference type="SAM" id="SignalP"/>
    </source>
</evidence>
<dbReference type="SUPFAM" id="SSF50630">
    <property type="entry name" value="Acid proteases"/>
    <property type="match status" value="1"/>
</dbReference>
<keyword evidence="3 5" id="KW-0064">Aspartyl protease</keyword>
<reference evidence="8 9" key="1">
    <citation type="submission" date="2024-01" db="EMBL/GenBank/DDBJ databases">
        <title>Complete genome of Cladobotryum mycophilum ATHUM6906.</title>
        <authorList>
            <person name="Christinaki A.C."/>
            <person name="Myridakis A.I."/>
            <person name="Kouvelis V.N."/>
        </authorList>
    </citation>
    <scope>NUCLEOTIDE SEQUENCE [LARGE SCALE GENOMIC DNA]</scope>
    <source>
        <strain evidence="8 9">ATHUM6906</strain>
    </source>
</reference>
<dbReference type="PROSITE" id="PS51767">
    <property type="entry name" value="PEPTIDASE_A1"/>
    <property type="match status" value="1"/>
</dbReference>
<gene>
    <name evidence="8" type="ORF">PT974_10730</name>
</gene>
<comment type="caution">
    <text evidence="8">The sequence shown here is derived from an EMBL/GenBank/DDBJ whole genome shotgun (WGS) entry which is preliminary data.</text>
</comment>
<keyword evidence="2 5" id="KW-0645">Protease</keyword>
<evidence type="ECO:0000256" key="2">
    <source>
        <dbReference type="ARBA" id="ARBA00022670"/>
    </source>
</evidence>
<name>A0ABR0SC76_9HYPO</name>
<keyword evidence="6" id="KW-0732">Signal</keyword>
<feature type="domain" description="Peptidase A1" evidence="7">
    <location>
        <begin position="99"/>
        <end position="395"/>
    </location>
</feature>
<dbReference type="PROSITE" id="PS00141">
    <property type="entry name" value="ASP_PROTEASE"/>
    <property type="match status" value="1"/>
</dbReference>
<feature type="signal peptide" evidence="6">
    <location>
        <begin position="1"/>
        <end position="22"/>
    </location>
</feature>
<dbReference type="InterPro" id="IPR033121">
    <property type="entry name" value="PEPTIDASE_A1"/>
</dbReference>
<dbReference type="InterPro" id="IPR001461">
    <property type="entry name" value="Aspartic_peptidase_A1"/>
</dbReference>
<evidence type="ECO:0000256" key="1">
    <source>
        <dbReference type="ARBA" id="ARBA00007447"/>
    </source>
</evidence>